<organism evidence="1 2">
    <name type="scientific">candidate division WOR_3 bacterium SM23_42</name>
    <dbReference type="NCBI Taxonomy" id="1703779"/>
    <lineage>
        <taxon>Bacteria</taxon>
        <taxon>Bacteria division WOR-3</taxon>
    </lineage>
</organism>
<comment type="caution">
    <text evidence="1">The sequence shown here is derived from an EMBL/GenBank/DDBJ whole genome shotgun (WGS) entry which is preliminary data.</text>
</comment>
<sequence>MVDKKTSEEILRGMDEAAEKAKDDFNTLPEETRKLAAAWVRKWYLKAGYKRLGRFLVAYAKSYEAEQPKD</sequence>
<evidence type="ECO:0008006" key="3">
    <source>
        <dbReference type="Google" id="ProtNLM"/>
    </source>
</evidence>
<reference evidence="1 2" key="1">
    <citation type="journal article" date="2015" name="Microbiome">
        <title>Genomic resolution of linkages in carbon, nitrogen, and sulfur cycling among widespread estuary sediment bacteria.</title>
        <authorList>
            <person name="Baker B.J."/>
            <person name="Lazar C.S."/>
            <person name="Teske A.P."/>
            <person name="Dick G.J."/>
        </authorList>
    </citation>
    <scope>NUCLEOTIDE SEQUENCE [LARGE SCALE GENOMIC DNA]</scope>
    <source>
        <strain evidence="1">SM23_42</strain>
    </source>
</reference>
<gene>
    <name evidence="1" type="ORF">AMJ83_10315</name>
</gene>
<protein>
    <recommendedName>
        <fullName evidence="3">PFL domain-containing protein</fullName>
    </recommendedName>
</protein>
<accession>A0A0S8FS36</accession>
<dbReference type="EMBL" id="LJUJ01000031">
    <property type="protein sequence ID" value="KPK62603.1"/>
    <property type="molecule type" value="Genomic_DNA"/>
</dbReference>
<name>A0A0S8FS36_UNCW3</name>
<proteinExistence type="predicted"/>
<dbReference type="AlphaFoldDB" id="A0A0S8FS36"/>
<evidence type="ECO:0000313" key="2">
    <source>
        <dbReference type="Proteomes" id="UP000051373"/>
    </source>
</evidence>
<dbReference type="Proteomes" id="UP000051373">
    <property type="component" value="Unassembled WGS sequence"/>
</dbReference>
<evidence type="ECO:0000313" key="1">
    <source>
        <dbReference type="EMBL" id="KPK62603.1"/>
    </source>
</evidence>